<gene>
    <name evidence="2" type="ORF">S101447_00369</name>
</gene>
<dbReference type="EMBL" id="CP021524">
    <property type="protein sequence ID" value="ARW09475.1"/>
    <property type="molecule type" value="Genomic_DNA"/>
</dbReference>
<feature type="region of interest" description="Disordered" evidence="1">
    <location>
        <begin position="25"/>
        <end position="47"/>
    </location>
</feature>
<organism evidence="2 3">
    <name type="scientific">Acetobacter ascendens</name>
    <dbReference type="NCBI Taxonomy" id="481146"/>
    <lineage>
        <taxon>Bacteria</taxon>
        <taxon>Pseudomonadati</taxon>
        <taxon>Pseudomonadota</taxon>
        <taxon>Alphaproteobacteria</taxon>
        <taxon>Acetobacterales</taxon>
        <taxon>Acetobacteraceae</taxon>
        <taxon>Acetobacter</taxon>
    </lineage>
</organism>
<dbReference type="Proteomes" id="UP000195633">
    <property type="component" value="Chromosome"/>
</dbReference>
<sequence>MNYRLIFGLALATILFLPLAACGKKGTPHQPGPQNKITYPRMYPPDE</sequence>
<protein>
    <submittedName>
        <fullName evidence="2">Uncharacterized protein</fullName>
    </submittedName>
</protein>
<dbReference type="RefSeq" id="WP_019089984.1">
    <property type="nucleotide sequence ID" value="NZ_CP015164.1"/>
</dbReference>
<name>A0A1Y0UUK4_9PROT</name>
<reference evidence="2 3" key="1">
    <citation type="submission" date="2017-05" db="EMBL/GenBank/DDBJ databases">
        <title>Genome sequence of Acetobacter pasteurianus subsp. ascendens strain SRCM101447.</title>
        <authorList>
            <person name="Cho S.H."/>
        </authorList>
    </citation>
    <scope>NUCLEOTIDE SEQUENCE [LARGE SCALE GENOMIC DNA]</scope>
    <source>
        <strain evidence="2 3">SRCM101447</strain>
    </source>
</reference>
<evidence type="ECO:0000313" key="3">
    <source>
        <dbReference type="Proteomes" id="UP000195633"/>
    </source>
</evidence>
<proteinExistence type="predicted"/>
<evidence type="ECO:0000256" key="1">
    <source>
        <dbReference type="SAM" id="MobiDB-lite"/>
    </source>
</evidence>
<evidence type="ECO:0000313" key="2">
    <source>
        <dbReference type="EMBL" id="ARW09475.1"/>
    </source>
</evidence>
<dbReference type="AlphaFoldDB" id="A0A1Y0UUK4"/>
<accession>A0A1Y0UUK4</accession>